<reference evidence="3" key="1">
    <citation type="submission" date="2017-09" db="EMBL/GenBank/DDBJ databases">
        <title>Genome sequence of Nannocystis excedens DSM 71.</title>
        <authorList>
            <person name="Blom J."/>
        </authorList>
    </citation>
    <scope>NUCLEOTIDE SEQUENCE [LARGE SCALE GENOMIC DNA]</scope>
    <source>
        <strain evidence="3">type strain: E19</strain>
    </source>
</reference>
<dbReference type="HAMAP" id="MF_00697">
    <property type="entry name" value="UPF0276"/>
    <property type="match status" value="1"/>
</dbReference>
<comment type="similarity">
    <text evidence="1">Belongs to the UPF0276 family.</text>
</comment>
<dbReference type="PANTHER" id="PTHR42194">
    <property type="entry name" value="UPF0276 PROTEIN HI_1600"/>
    <property type="match status" value="1"/>
</dbReference>
<dbReference type="Proteomes" id="UP000223606">
    <property type="component" value="Chromosome 1"/>
</dbReference>
<sequence length="303" mass="33200">MTAAGIFEQSDIAASRVGRSIPGRAGVGLKPEHFADILGERPDLGFFEIHAENYMGAGGPTHRHMEMIRRDYPVSVHGVGLSIGAARGLDPDHLDRLKAVCERYEPGLVSEHLAWSSHGASYLNDLLPLPYTQETLARVCDHVDQVQTHLKRRMLLENPSTYLLFDASVIPETEFLAEVARRTGCGLLLDVNNVHVSASNHEIDARAYLKAFPIEKVGEIHLGGHAVDVDDEGHPLLIDSHDREVDDLVWDLFAEVIERAGPIPTLVEWDADLPAFPVLAREAALAETILQSSRGGRSHALAS</sequence>
<evidence type="ECO:0000313" key="3">
    <source>
        <dbReference type="Proteomes" id="UP000223606"/>
    </source>
</evidence>
<evidence type="ECO:0000256" key="1">
    <source>
        <dbReference type="HAMAP-Rule" id="MF_00697"/>
    </source>
</evidence>
<name>A0A2C9DBU3_9HYPH</name>
<dbReference type="EMBL" id="LT960614">
    <property type="protein sequence ID" value="SON57608.1"/>
    <property type="molecule type" value="Genomic_DNA"/>
</dbReference>
<dbReference type="KEGG" id="hdi:HDIA_4067"/>
<dbReference type="InterPro" id="IPR007801">
    <property type="entry name" value="MbnB/TglH/ChrH"/>
</dbReference>
<dbReference type="OrthoDB" id="9763101at2"/>
<keyword evidence="3" id="KW-1185">Reference proteome</keyword>
<protein>
    <recommendedName>
        <fullName evidence="1">UPF0276 protein HDIA_4067</fullName>
    </recommendedName>
</protein>
<gene>
    <name evidence="2" type="ORF">HDIA_4067</name>
</gene>
<dbReference type="RefSeq" id="WP_099557837.1">
    <property type="nucleotide sequence ID" value="NZ_LT960614.1"/>
</dbReference>
<dbReference type="AlphaFoldDB" id="A0A2C9DBU3"/>
<dbReference type="Pfam" id="PF05114">
    <property type="entry name" value="MbnB_TglH_ChrH"/>
    <property type="match status" value="1"/>
</dbReference>
<accession>A0A2C9DBU3</accession>
<proteinExistence type="inferred from homology"/>
<evidence type="ECO:0000313" key="2">
    <source>
        <dbReference type="EMBL" id="SON57608.1"/>
    </source>
</evidence>
<dbReference type="NCBIfam" id="NF003818">
    <property type="entry name" value="PRK05409.1"/>
    <property type="match status" value="1"/>
</dbReference>
<dbReference type="PANTHER" id="PTHR42194:SF1">
    <property type="entry name" value="UPF0276 PROTEIN HI_1600"/>
    <property type="match status" value="1"/>
</dbReference>
<dbReference type="InterPro" id="IPR036237">
    <property type="entry name" value="Xyl_isomerase-like_sf"/>
</dbReference>
<dbReference type="Gene3D" id="3.20.20.150">
    <property type="entry name" value="Divalent-metal-dependent TIM barrel enzymes"/>
    <property type="match status" value="1"/>
</dbReference>
<organism evidence="2 3">
    <name type="scientific">Hartmannibacter diazotrophicus</name>
    <dbReference type="NCBI Taxonomy" id="1482074"/>
    <lineage>
        <taxon>Bacteria</taxon>
        <taxon>Pseudomonadati</taxon>
        <taxon>Pseudomonadota</taxon>
        <taxon>Alphaproteobacteria</taxon>
        <taxon>Hyphomicrobiales</taxon>
        <taxon>Pleomorphomonadaceae</taxon>
        <taxon>Hartmannibacter</taxon>
    </lineage>
</organism>
<dbReference type="SUPFAM" id="SSF51658">
    <property type="entry name" value="Xylose isomerase-like"/>
    <property type="match status" value="1"/>
</dbReference>